<evidence type="ECO:0000313" key="1">
    <source>
        <dbReference type="EMBL" id="KAH7847608.1"/>
    </source>
</evidence>
<evidence type="ECO:0000313" key="2">
    <source>
        <dbReference type="Proteomes" id="UP000828048"/>
    </source>
</evidence>
<sequence>MDSPKYFDPECYGDGEILFPALENLTLWGMPSLEEWTTVDRQYIFPCLRTLHSKKCPMLTKLPFLPTLESLTIEPNELLLRAVSNLTWLTSLSITNFQLEILPDGLFQNMKALKSLFITRCPTLENLSGLENLNSLESLQIIYCPSLTDLAVQGLEGLTSLRSLTIEHCHKLRSLPEGMEHLTVLQHLRIFGCPELQSFPKAKGLWIGIVVGSIHSVVFYYSFPHNWLHRPAKAGNKGKREIIGRKTGRRICSKN</sequence>
<comment type="caution">
    <text evidence="1">The sequence shown here is derived from an EMBL/GenBank/DDBJ whole genome shotgun (WGS) entry which is preliminary data.</text>
</comment>
<reference evidence="1 2" key="1">
    <citation type="journal article" date="2021" name="Hortic Res">
        <title>High-quality reference genome and annotation aids understanding of berry development for evergreen blueberry (Vaccinium darrowii).</title>
        <authorList>
            <person name="Yu J."/>
            <person name="Hulse-Kemp A.M."/>
            <person name="Babiker E."/>
            <person name="Staton M."/>
        </authorList>
    </citation>
    <scope>NUCLEOTIDE SEQUENCE [LARGE SCALE GENOMIC DNA]</scope>
    <source>
        <strain evidence="2">cv. NJ 8807/NJ 8810</strain>
        <tissue evidence="1">Young leaf</tissue>
    </source>
</reference>
<dbReference type="Proteomes" id="UP000828048">
    <property type="component" value="Chromosome 5"/>
</dbReference>
<protein>
    <submittedName>
        <fullName evidence="1">Uncharacterized protein</fullName>
    </submittedName>
</protein>
<keyword evidence="2" id="KW-1185">Reference proteome</keyword>
<organism evidence="1 2">
    <name type="scientific">Vaccinium darrowii</name>
    <dbReference type="NCBI Taxonomy" id="229202"/>
    <lineage>
        <taxon>Eukaryota</taxon>
        <taxon>Viridiplantae</taxon>
        <taxon>Streptophyta</taxon>
        <taxon>Embryophyta</taxon>
        <taxon>Tracheophyta</taxon>
        <taxon>Spermatophyta</taxon>
        <taxon>Magnoliopsida</taxon>
        <taxon>eudicotyledons</taxon>
        <taxon>Gunneridae</taxon>
        <taxon>Pentapetalae</taxon>
        <taxon>asterids</taxon>
        <taxon>Ericales</taxon>
        <taxon>Ericaceae</taxon>
        <taxon>Vaccinioideae</taxon>
        <taxon>Vaccinieae</taxon>
        <taxon>Vaccinium</taxon>
    </lineage>
</organism>
<dbReference type="EMBL" id="CM037155">
    <property type="protein sequence ID" value="KAH7847608.1"/>
    <property type="molecule type" value="Genomic_DNA"/>
</dbReference>
<gene>
    <name evidence="1" type="ORF">Vadar_028036</name>
</gene>
<accession>A0ACB7Y320</accession>
<name>A0ACB7Y320_9ERIC</name>
<proteinExistence type="predicted"/>